<dbReference type="GO" id="GO:0000981">
    <property type="term" value="F:DNA-binding transcription factor activity, RNA polymerase II-specific"/>
    <property type="evidence" value="ECO:0007669"/>
    <property type="project" value="TreeGrafter"/>
</dbReference>
<dbReference type="PRINTS" id="PR00404">
    <property type="entry name" value="MADSDOMAIN"/>
</dbReference>
<accession>A0A4Y7J341</accession>
<dbReference type="EMBL" id="CM010717">
    <property type="protein sequence ID" value="RZC54472.1"/>
    <property type="molecule type" value="Genomic_DNA"/>
</dbReference>
<dbReference type="SMART" id="SM00432">
    <property type="entry name" value="MADS"/>
    <property type="match status" value="1"/>
</dbReference>
<dbReference type="AlphaFoldDB" id="A0A4Y7J341"/>
<keyword evidence="4" id="KW-0804">Transcription</keyword>
<dbReference type="InterPro" id="IPR002100">
    <property type="entry name" value="TF_MADSbox"/>
</dbReference>
<evidence type="ECO:0000256" key="7">
    <source>
        <dbReference type="SAM" id="SignalP"/>
    </source>
</evidence>
<protein>
    <recommendedName>
        <fullName evidence="8">MADS-box domain-containing protein</fullName>
    </recommendedName>
</protein>
<dbReference type="Proteomes" id="UP000316621">
    <property type="component" value="Chromosome 3"/>
</dbReference>
<keyword evidence="2" id="KW-0805">Transcription regulation</keyword>
<evidence type="ECO:0000256" key="2">
    <source>
        <dbReference type="ARBA" id="ARBA00023015"/>
    </source>
</evidence>
<dbReference type="GO" id="GO:0045893">
    <property type="term" value="P:positive regulation of DNA-templated transcription"/>
    <property type="evidence" value="ECO:0007669"/>
    <property type="project" value="UniProtKB-ARBA"/>
</dbReference>
<feature type="signal peptide" evidence="7">
    <location>
        <begin position="1"/>
        <end position="18"/>
    </location>
</feature>
<comment type="subcellular location">
    <subcellularLocation>
        <location evidence="1">Nucleus</location>
    </subcellularLocation>
</comment>
<keyword evidence="10" id="KW-1185">Reference proteome</keyword>
<dbReference type="GO" id="GO:0046983">
    <property type="term" value="F:protein dimerization activity"/>
    <property type="evidence" value="ECO:0007669"/>
    <property type="project" value="InterPro"/>
</dbReference>
<dbReference type="OMA" id="YQNEEMA"/>
<dbReference type="GO" id="GO:0005634">
    <property type="term" value="C:nucleus"/>
    <property type="evidence" value="ECO:0007669"/>
    <property type="project" value="UniProtKB-SubCell"/>
</dbReference>
<evidence type="ECO:0000313" key="10">
    <source>
        <dbReference type="Proteomes" id="UP000316621"/>
    </source>
</evidence>
<dbReference type="Gramene" id="RZC54472">
    <property type="protein sequence ID" value="RZC54472"/>
    <property type="gene ID" value="C5167_013328"/>
</dbReference>
<dbReference type="Gene3D" id="3.40.1810.10">
    <property type="entry name" value="Transcription factor, MADS-box"/>
    <property type="match status" value="1"/>
</dbReference>
<evidence type="ECO:0000256" key="4">
    <source>
        <dbReference type="ARBA" id="ARBA00023163"/>
    </source>
</evidence>
<dbReference type="PANTHER" id="PTHR11945:SF534">
    <property type="entry name" value="MYOCYTE-SPECIFIC ENHANCER FACTOR 2"/>
    <property type="match status" value="1"/>
</dbReference>
<evidence type="ECO:0000313" key="9">
    <source>
        <dbReference type="EMBL" id="RZC54472.1"/>
    </source>
</evidence>
<dbReference type="PANTHER" id="PTHR11945">
    <property type="entry name" value="MADS BOX PROTEIN"/>
    <property type="match status" value="1"/>
</dbReference>
<dbReference type="PROSITE" id="PS50066">
    <property type="entry name" value="MADS_BOX_2"/>
    <property type="match status" value="1"/>
</dbReference>
<proteinExistence type="predicted"/>
<keyword evidence="5" id="KW-0539">Nucleus</keyword>
<evidence type="ECO:0000256" key="3">
    <source>
        <dbReference type="ARBA" id="ARBA00023125"/>
    </source>
</evidence>
<organism evidence="9 10">
    <name type="scientific">Papaver somniferum</name>
    <name type="common">Opium poppy</name>
    <dbReference type="NCBI Taxonomy" id="3469"/>
    <lineage>
        <taxon>Eukaryota</taxon>
        <taxon>Viridiplantae</taxon>
        <taxon>Streptophyta</taxon>
        <taxon>Embryophyta</taxon>
        <taxon>Tracheophyta</taxon>
        <taxon>Spermatophyta</taxon>
        <taxon>Magnoliopsida</taxon>
        <taxon>Ranunculales</taxon>
        <taxon>Papaveraceae</taxon>
        <taxon>Papaveroideae</taxon>
        <taxon>Papaver</taxon>
    </lineage>
</organism>
<feature type="chain" id="PRO_5021283526" description="MADS-box domain-containing protein" evidence="7">
    <location>
        <begin position="19"/>
        <end position="267"/>
    </location>
</feature>
<reference evidence="9 10" key="1">
    <citation type="journal article" date="2018" name="Science">
        <title>The opium poppy genome and morphinan production.</title>
        <authorList>
            <person name="Guo L."/>
            <person name="Winzer T."/>
            <person name="Yang X."/>
            <person name="Li Y."/>
            <person name="Ning Z."/>
            <person name="He Z."/>
            <person name="Teodor R."/>
            <person name="Lu Y."/>
            <person name="Bowser T.A."/>
            <person name="Graham I.A."/>
            <person name="Ye K."/>
        </authorList>
    </citation>
    <scope>NUCLEOTIDE SEQUENCE [LARGE SCALE GENOMIC DNA]</scope>
    <source>
        <strain evidence="10">cv. HN1</strain>
        <tissue evidence="9">Leaves</tissue>
    </source>
</reference>
<dbReference type="InterPro" id="IPR036879">
    <property type="entry name" value="TF_MADSbox_sf"/>
</dbReference>
<evidence type="ECO:0000256" key="5">
    <source>
        <dbReference type="ARBA" id="ARBA00023242"/>
    </source>
</evidence>
<feature type="domain" description="MADS-box" evidence="8">
    <location>
        <begin position="33"/>
        <end position="93"/>
    </location>
</feature>
<feature type="coiled-coil region" evidence="6">
    <location>
        <begin position="107"/>
        <end position="134"/>
    </location>
</feature>
<keyword evidence="6" id="KW-0175">Coiled coil</keyword>
<dbReference type="GO" id="GO:0000978">
    <property type="term" value="F:RNA polymerase II cis-regulatory region sequence-specific DNA binding"/>
    <property type="evidence" value="ECO:0007669"/>
    <property type="project" value="TreeGrafter"/>
</dbReference>
<sequence length="267" mass="30195">MLPVVLLILFVTQLSVHESSNDDGDEKQRQGGDGRKKIKIEKIKDKSKLQVTFSKRRKGLFKKATELSVLTGSQIALIAFSPAGRPYVCGNPDLILDRFLNNINGEAREIQKDDDEQQRRCLEAERELEAEKKRGVLLGSLVNCDLGPDNDKFWWNTYVDGLSLDELVQMRSDMEQLQKCVAQRSHDLQMTSNNTAASSSFSSYEDKSLALMTIPSGNEIVDDDYQNEEMANELLFDFDSQECEFGIGNTTSTDEEITADMFSDDYY</sequence>
<evidence type="ECO:0000256" key="1">
    <source>
        <dbReference type="ARBA" id="ARBA00004123"/>
    </source>
</evidence>
<keyword evidence="7" id="KW-0732">Signal</keyword>
<evidence type="ECO:0000259" key="8">
    <source>
        <dbReference type="PROSITE" id="PS50066"/>
    </source>
</evidence>
<keyword evidence="3" id="KW-0238">DNA-binding</keyword>
<dbReference type="SUPFAM" id="SSF55455">
    <property type="entry name" value="SRF-like"/>
    <property type="match status" value="1"/>
</dbReference>
<dbReference type="Pfam" id="PF00319">
    <property type="entry name" value="SRF-TF"/>
    <property type="match status" value="1"/>
</dbReference>
<gene>
    <name evidence="9" type="ORF">C5167_013328</name>
</gene>
<name>A0A4Y7J341_PAPSO</name>
<evidence type="ECO:0000256" key="6">
    <source>
        <dbReference type="SAM" id="Coils"/>
    </source>
</evidence>